<gene>
    <name evidence="1" type="ORF">QX249_11110</name>
</gene>
<dbReference type="AlphaFoldDB" id="A0AAW8PZ30"/>
<sequence length="186" mass="21157">MTTLVLKANKKNFPALLGDEKINLFHLGFLCYYNTLIGLQSWDSFSQKKAESKIEEAKENFANIEDKPQYFVSLPSDAKAADRERTVVLKATESFNGVTDDSEFEGLEAFGTILRDGNKYYIETNLELIERIRRDEEIQGIKSGRRHIGFEGVVDGDYEGNAVRYEAYLANLDAEKGQMVTRGFYL</sequence>
<protein>
    <submittedName>
        <fullName evidence="1">Uncharacterized protein</fullName>
    </submittedName>
</protein>
<evidence type="ECO:0000313" key="2">
    <source>
        <dbReference type="Proteomes" id="UP001253193"/>
    </source>
</evidence>
<reference evidence="1" key="1">
    <citation type="submission" date="2023-06" db="EMBL/GenBank/DDBJ databases">
        <title>Genomic Diversity of Vibrio spp. and Metagenomic Analysis of Pathogens in Florida Gulf Coastal Waters Following Hurricane Ian.</title>
        <authorList>
            <person name="Brumfield K.D."/>
        </authorList>
    </citation>
    <scope>NUCLEOTIDE SEQUENCE</scope>
    <source>
        <strain evidence="1">WBS2B-138</strain>
    </source>
</reference>
<proteinExistence type="predicted"/>
<comment type="caution">
    <text evidence="1">The sequence shown here is derived from an EMBL/GenBank/DDBJ whole genome shotgun (WGS) entry which is preliminary data.</text>
</comment>
<name>A0AAW8PZ30_VIBPH</name>
<dbReference type="Proteomes" id="UP001253193">
    <property type="component" value="Unassembled WGS sequence"/>
</dbReference>
<dbReference type="RefSeq" id="WP_311020083.1">
    <property type="nucleotide sequence ID" value="NZ_JAUHGG010000003.1"/>
</dbReference>
<dbReference type="EMBL" id="JAUHGG010000003">
    <property type="protein sequence ID" value="MDS1821212.1"/>
    <property type="molecule type" value="Genomic_DNA"/>
</dbReference>
<evidence type="ECO:0000313" key="1">
    <source>
        <dbReference type="EMBL" id="MDS1821212.1"/>
    </source>
</evidence>
<accession>A0AAW8PZ30</accession>
<organism evidence="1 2">
    <name type="scientific">Vibrio parahaemolyticus</name>
    <dbReference type="NCBI Taxonomy" id="670"/>
    <lineage>
        <taxon>Bacteria</taxon>
        <taxon>Pseudomonadati</taxon>
        <taxon>Pseudomonadota</taxon>
        <taxon>Gammaproteobacteria</taxon>
        <taxon>Vibrionales</taxon>
        <taxon>Vibrionaceae</taxon>
        <taxon>Vibrio</taxon>
    </lineage>
</organism>